<dbReference type="PANTHER" id="PTHR11051:SF8">
    <property type="entry name" value="PROTEIN-GLUCOSYLGALACTOSYLHYDROXYLYSINE GLUCOSIDASE"/>
    <property type="match status" value="1"/>
</dbReference>
<keyword evidence="12" id="KW-1185">Reference proteome</keyword>
<reference evidence="11" key="2">
    <citation type="journal article" date="2022" name="Proc. Natl. Acad. Sci. U.S.A.">
        <title>Diploid-dominant life cycles characterize the early evolution of Fungi.</title>
        <authorList>
            <person name="Amses K.R."/>
            <person name="Simmons D.R."/>
            <person name="Longcore J.E."/>
            <person name="Mondo S.J."/>
            <person name="Seto K."/>
            <person name="Jeronimo G.H."/>
            <person name="Bonds A.E."/>
            <person name="Quandt C.A."/>
            <person name="Davis W.J."/>
            <person name="Chang Y."/>
            <person name="Federici B.A."/>
            <person name="Kuo A."/>
            <person name="LaButti K."/>
            <person name="Pangilinan J."/>
            <person name="Andreopoulos W."/>
            <person name="Tritt A."/>
            <person name="Riley R."/>
            <person name="Hundley H."/>
            <person name="Johnson J."/>
            <person name="Lipzen A."/>
            <person name="Barry K."/>
            <person name="Lang B.F."/>
            <person name="Cuomo C.A."/>
            <person name="Buchler N.E."/>
            <person name="Grigoriev I.V."/>
            <person name="Spatafora J.W."/>
            <person name="Stajich J.E."/>
            <person name="James T.Y."/>
        </authorList>
    </citation>
    <scope>NUCLEOTIDE SEQUENCE</scope>
    <source>
        <strain evidence="11">AG</strain>
    </source>
</reference>
<keyword evidence="6" id="KW-0732">Signal</keyword>
<dbReference type="GeneID" id="75910288"/>
<feature type="domain" description="Glycoside hydrolase family 65 central catalytic" evidence="8">
    <location>
        <begin position="399"/>
        <end position="630"/>
    </location>
</feature>
<dbReference type="FunFam" id="1.50.10.10:FF:000032">
    <property type="entry name" value="Vacuolar acid trehalase"/>
    <property type="match status" value="1"/>
</dbReference>
<evidence type="ECO:0000259" key="9">
    <source>
        <dbReference type="Pfam" id="PF03633"/>
    </source>
</evidence>
<evidence type="ECO:0000256" key="2">
    <source>
        <dbReference type="ARBA" id="ARBA00006768"/>
    </source>
</evidence>
<dbReference type="Pfam" id="PF03636">
    <property type="entry name" value="Glyco_hydro_65N"/>
    <property type="match status" value="1"/>
</dbReference>
<dbReference type="GO" id="GO:0004555">
    <property type="term" value="F:alpha,alpha-trehalase activity"/>
    <property type="evidence" value="ECO:0007669"/>
    <property type="project" value="UniProtKB-EC"/>
</dbReference>
<evidence type="ECO:0000256" key="5">
    <source>
        <dbReference type="ARBA" id="ARBA00023180"/>
    </source>
</evidence>
<keyword evidence="4" id="KW-0378">Hydrolase</keyword>
<dbReference type="InterPro" id="IPR012341">
    <property type="entry name" value="6hp_glycosidase-like_sf"/>
</dbReference>
<dbReference type="InterPro" id="IPR000421">
    <property type="entry name" value="FA58C"/>
</dbReference>
<evidence type="ECO:0000256" key="3">
    <source>
        <dbReference type="ARBA" id="ARBA00012757"/>
    </source>
</evidence>
<dbReference type="SUPFAM" id="SSF48208">
    <property type="entry name" value="Six-hairpin glycosidases"/>
    <property type="match status" value="1"/>
</dbReference>
<dbReference type="Gene3D" id="2.60.120.260">
    <property type="entry name" value="Galactose-binding domain-like"/>
    <property type="match status" value="1"/>
</dbReference>
<evidence type="ECO:0000259" key="7">
    <source>
        <dbReference type="Pfam" id="PF00754"/>
    </source>
</evidence>
<dbReference type="InterPro" id="IPR008979">
    <property type="entry name" value="Galactose-bd-like_sf"/>
</dbReference>
<comment type="similarity">
    <text evidence="2">Belongs to the glycosyl hydrolase 65 family.</text>
</comment>
<dbReference type="Pfam" id="PF03632">
    <property type="entry name" value="Glyco_hydro_65m"/>
    <property type="match status" value="1"/>
</dbReference>
<evidence type="ECO:0000259" key="8">
    <source>
        <dbReference type="Pfam" id="PF03632"/>
    </source>
</evidence>
<dbReference type="EMBL" id="MU620892">
    <property type="protein sequence ID" value="KAI8584540.1"/>
    <property type="molecule type" value="Genomic_DNA"/>
</dbReference>
<evidence type="ECO:0000256" key="6">
    <source>
        <dbReference type="SAM" id="SignalP"/>
    </source>
</evidence>
<evidence type="ECO:0000313" key="11">
    <source>
        <dbReference type="EMBL" id="KAI8584540.1"/>
    </source>
</evidence>
<dbReference type="InterPro" id="IPR037018">
    <property type="entry name" value="GH65_N"/>
</dbReference>
<feature type="domain" description="Glycoside hydrolase family 65 C-terminal" evidence="9">
    <location>
        <begin position="748"/>
        <end position="808"/>
    </location>
</feature>
<feature type="domain" description="Glycoside hydrolase family 65 N-terminal" evidence="10">
    <location>
        <begin position="50"/>
        <end position="332"/>
    </location>
</feature>
<name>A0AAD5EJX6_UMBRA</name>
<sequence length="989" mass="106816">MILRPLQLVAGLVLLASSAASRYIKRDAEESSDSDGWTLSTTTLNTTAFQSEAYVANGYIGARLPVEGVGLKVYPAINYTAMNGTQGWPLFTLRQTASIVAGFYDQQGPTRGTNFDQTGGEQVISLLPTWTSLYLTVAPSGAADNTSSSKDLATYRVGVDASQIKSYKQSLSLRNGIVETTVTWAPFDSNSDKDTSSIELVYTVLAHRERPTLGLVRLDVSGLKDGQQVIITDVLDGAGAQRVEKEQAGKLNDDELEYGIYSAVNPLGIDNVTAWEISTLEFTDGSNIQETEVPQSIDLGTNKSTAAQAYSLTADGSGCISVFKAVGIASSDAFADEEKSTALTTAKEAKQSGWEKLVSEHKDAWETLWSEGGEIDILGAKKSNENNLLGELQTTARSSLFHLLSNIRNGNEGTGLGDNSIAPAGLTSDSYAGGIFWDAETWMYPSLLSLFPDYAMSINNYRSKNLGAAMENVKQFNRSGLLYPWVSFRYGNCTGIGPCYDYEYHLNNDIALSQWQYFLVTDNKTWLEEKAYPIMKGVSEFWASQVIKNSTTGTYQTRNETDPDEYANFQDNAAFTDAGVAITLRNSIKAASILGKSKDVPGNWSEIASNIDILYEPASDVVLEYEGFNASTPVKQADVVLLIYPLEYSVRDATEDLAFYAGANSPKGPGMTYSIFSIDSAQLSTQGCESYTYLLQSSEPYVRGPFAQFSEQTTDIYADNGGTNPAYTFLTGHGGYLQVWTHGFTGYRPRYDCFYLDPSLPPQLAPDGYTAKGMKWQGSVFDVTIAGEDTTIHHRSGGSDANVCIGDRNKKSGNYSLGVGDSLTVPTYRSDLNGTVVAGNKAQCPSGVSTNAAIEPGQYALAAVDGSNATYWRPDSKSAASIVIDLGKSQTISGFHFNFNNNPPTSYTVYAGIANTTQGLKQVAKVDKVTITAPYDPENADQVQVRLGNVSDVSLSKSIKARYVQLEVEGTQTDDGTMAGATVAEIAVI</sequence>
<feature type="signal peptide" evidence="6">
    <location>
        <begin position="1"/>
        <end position="21"/>
    </location>
</feature>
<dbReference type="GO" id="GO:0005993">
    <property type="term" value="P:trehalose catabolic process"/>
    <property type="evidence" value="ECO:0007669"/>
    <property type="project" value="TreeGrafter"/>
</dbReference>
<dbReference type="PANTHER" id="PTHR11051">
    <property type="entry name" value="GLYCOSYL HYDROLASE-RELATED"/>
    <property type="match status" value="1"/>
</dbReference>
<dbReference type="Proteomes" id="UP001206595">
    <property type="component" value="Unassembled WGS sequence"/>
</dbReference>
<keyword evidence="5" id="KW-0325">Glycoprotein</keyword>
<dbReference type="InterPro" id="IPR005194">
    <property type="entry name" value="Glyco_hydro_65_C"/>
</dbReference>
<proteinExistence type="inferred from homology"/>
<dbReference type="EC" id="3.2.1.28" evidence="3"/>
<dbReference type="Pfam" id="PF03633">
    <property type="entry name" value="Glyco_hydro_65C"/>
    <property type="match status" value="1"/>
</dbReference>
<comment type="catalytic activity">
    <reaction evidence="1">
        <text>alpha,alpha-trehalose + H2O = alpha-D-glucose + beta-D-glucose</text>
        <dbReference type="Rhea" id="RHEA:32675"/>
        <dbReference type="ChEBI" id="CHEBI:15377"/>
        <dbReference type="ChEBI" id="CHEBI:15903"/>
        <dbReference type="ChEBI" id="CHEBI:16551"/>
        <dbReference type="ChEBI" id="CHEBI:17925"/>
        <dbReference type="EC" id="3.2.1.28"/>
    </reaction>
</comment>
<evidence type="ECO:0000256" key="1">
    <source>
        <dbReference type="ARBA" id="ARBA00001576"/>
    </source>
</evidence>
<dbReference type="SUPFAM" id="SSF49785">
    <property type="entry name" value="Galactose-binding domain-like"/>
    <property type="match status" value="1"/>
</dbReference>
<dbReference type="InterPro" id="IPR008928">
    <property type="entry name" value="6-hairpin_glycosidase_sf"/>
</dbReference>
<dbReference type="RefSeq" id="XP_051449544.1">
    <property type="nucleotide sequence ID" value="XM_051584938.1"/>
</dbReference>
<reference evidence="11" key="1">
    <citation type="submission" date="2021-06" db="EMBL/GenBank/DDBJ databases">
        <authorList>
            <consortium name="DOE Joint Genome Institute"/>
            <person name="Mondo S.J."/>
            <person name="Amses K.R."/>
            <person name="Simmons D.R."/>
            <person name="Longcore J.E."/>
            <person name="Seto K."/>
            <person name="Alves G.H."/>
            <person name="Bonds A.E."/>
            <person name="Quandt C.A."/>
            <person name="Davis W.J."/>
            <person name="Chang Y."/>
            <person name="Letcher P.M."/>
            <person name="Powell M.J."/>
            <person name="Kuo A."/>
            <person name="Labutti K."/>
            <person name="Pangilinan J."/>
            <person name="Andreopoulos W."/>
            <person name="Tritt A."/>
            <person name="Riley R."/>
            <person name="Hundley H."/>
            <person name="Johnson J."/>
            <person name="Lipzen A."/>
            <person name="Barry K."/>
            <person name="Berbee M.L."/>
            <person name="Buchler N.E."/>
            <person name="Grigoriev I.V."/>
            <person name="Spatafora J.W."/>
            <person name="Stajich J.E."/>
            <person name="James T.Y."/>
        </authorList>
    </citation>
    <scope>NUCLEOTIDE SEQUENCE</scope>
    <source>
        <strain evidence="11">AG</strain>
    </source>
</reference>
<accession>A0AAD5EJX6</accession>
<gene>
    <name evidence="11" type="ORF">K450DRAFT_216801</name>
</gene>
<dbReference type="Pfam" id="PF00754">
    <property type="entry name" value="F5_F8_type_C"/>
    <property type="match status" value="1"/>
</dbReference>
<dbReference type="Gene3D" id="1.50.10.10">
    <property type="match status" value="1"/>
</dbReference>
<dbReference type="Gene3D" id="2.60.420.10">
    <property type="entry name" value="Maltose phosphorylase, domain 3"/>
    <property type="match status" value="1"/>
</dbReference>
<dbReference type="GO" id="GO:0009277">
    <property type="term" value="C:fungal-type cell wall"/>
    <property type="evidence" value="ECO:0007669"/>
    <property type="project" value="TreeGrafter"/>
</dbReference>
<dbReference type="InterPro" id="IPR005195">
    <property type="entry name" value="Glyco_hydro_65_M"/>
</dbReference>
<comment type="caution">
    <text evidence="11">The sequence shown here is derived from an EMBL/GenBank/DDBJ whole genome shotgun (WGS) entry which is preliminary data.</text>
</comment>
<organism evidence="11 12">
    <name type="scientific">Umbelopsis ramanniana AG</name>
    <dbReference type="NCBI Taxonomy" id="1314678"/>
    <lineage>
        <taxon>Eukaryota</taxon>
        <taxon>Fungi</taxon>
        <taxon>Fungi incertae sedis</taxon>
        <taxon>Mucoromycota</taxon>
        <taxon>Mucoromycotina</taxon>
        <taxon>Umbelopsidomycetes</taxon>
        <taxon>Umbelopsidales</taxon>
        <taxon>Umbelopsidaceae</taxon>
        <taxon>Umbelopsis</taxon>
    </lineage>
</organism>
<evidence type="ECO:0000259" key="10">
    <source>
        <dbReference type="Pfam" id="PF03636"/>
    </source>
</evidence>
<evidence type="ECO:0000313" key="12">
    <source>
        <dbReference type="Proteomes" id="UP001206595"/>
    </source>
</evidence>
<dbReference type="InterPro" id="IPR005196">
    <property type="entry name" value="Glyco_hydro_65_N"/>
</dbReference>
<protein>
    <recommendedName>
        <fullName evidence="3">alpha,alpha-trehalase</fullName>
        <ecNumber evidence="3">3.2.1.28</ecNumber>
    </recommendedName>
</protein>
<dbReference type="AlphaFoldDB" id="A0AAD5EJX6"/>
<evidence type="ECO:0000256" key="4">
    <source>
        <dbReference type="ARBA" id="ARBA00022801"/>
    </source>
</evidence>
<feature type="domain" description="F5/8 type C" evidence="7">
    <location>
        <begin position="857"/>
        <end position="974"/>
    </location>
</feature>
<feature type="chain" id="PRO_5042162074" description="alpha,alpha-trehalase" evidence="6">
    <location>
        <begin position="22"/>
        <end position="989"/>
    </location>
</feature>
<dbReference type="Gene3D" id="2.70.98.40">
    <property type="entry name" value="Glycoside hydrolase, family 65, N-terminal domain"/>
    <property type="match status" value="1"/>
</dbReference>